<dbReference type="GO" id="GO:0000938">
    <property type="term" value="C:GARP complex"/>
    <property type="evidence" value="ECO:0007669"/>
    <property type="project" value="InterPro"/>
</dbReference>
<comment type="subcellular location">
    <subcellularLocation>
        <location evidence="1">Golgi apparatus</location>
        <location evidence="1">trans-Golgi network</location>
    </subcellularLocation>
</comment>
<dbReference type="Proteomes" id="UP000009027">
    <property type="component" value="Unassembled WGS sequence"/>
</dbReference>
<evidence type="ECO:0000256" key="6">
    <source>
        <dbReference type="ARBA" id="ARBA00023054"/>
    </source>
</evidence>
<dbReference type="VEuPathDB" id="TriTrypDB:TvY486_0040510"/>
<comment type="similarity">
    <text evidence="2">Belongs to the VPS54 family.</text>
</comment>
<keyword evidence="4" id="KW-0653">Protein transport</keyword>
<evidence type="ECO:0000256" key="4">
    <source>
        <dbReference type="ARBA" id="ARBA00022927"/>
    </source>
</evidence>
<evidence type="ECO:0000256" key="3">
    <source>
        <dbReference type="ARBA" id="ARBA00022448"/>
    </source>
</evidence>
<evidence type="ECO:0000313" key="8">
    <source>
        <dbReference type="Proteomes" id="UP000009027"/>
    </source>
</evidence>
<protein>
    <recommendedName>
        <fullName evidence="9">Vacuolar protein sorting-associated protein 54 C-terminal domain-containing protein</fullName>
    </recommendedName>
</protein>
<accession>F9WU94</accession>
<feature type="non-terminal residue" evidence="7">
    <location>
        <position position="815"/>
    </location>
</feature>
<dbReference type="GO" id="GO:0005829">
    <property type="term" value="C:cytosol"/>
    <property type="evidence" value="ECO:0007669"/>
    <property type="project" value="GOC"/>
</dbReference>
<evidence type="ECO:0000313" key="7">
    <source>
        <dbReference type="EMBL" id="CCD21142.1"/>
    </source>
</evidence>
<gene>
    <name evidence="7" type="ORF">TvY486_0040510</name>
</gene>
<dbReference type="GO" id="GO:0015031">
    <property type="term" value="P:protein transport"/>
    <property type="evidence" value="ECO:0007669"/>
    <property type="project" value="UniProtKB-KW"/>
</dbReference>
<proteinExistence type="inferred from homology"/>
<dbReference type="AlphaFoldDB" id="F9WU94"/>
<evidence type="ECO:0000256" key="2">
    <source>
        <dbReference type="ARBA" id="ARBA00009150"/>
    </source>
</evidence>
<name>F9WU94_TRYVY</name>
<keyword evidence="8" id="KW-1185">Reference proteome</keyword>
<dbReference type="PANTHER" id="PTHR12965:SF0">
    <property type="entry name" value="VACUOLAR PROTEIN SORTING-ASSOCIATED PROTEIN 54"/>
    <property type="match status" value="1"/>
</dbReference>
<evidence type="ECO:0000256" key="5">
    <source>
        <dbReference type="ARBA" id="ARBA00023034"/>
    </source>
</evidence>
<keyword evidence="5" id="KW-0333">Golgi apparatus</keyword>
<dbReference type="GO" id="GO:0006896">
    <property type="term" value="P:Golgi to vacuole transport"/>
    <property type="evidence" value="ECO:0007669"/>
    <property type="project" value="TreeGrafter"/>
</dbReference>
<keyword evidence="3" id="KW-0813">Transport</keyword>
<evidence type="ECO:0000256" key="1">
    <source>
        <dbReference type="ARBA" id="ARBA00004601"/>
    </source>
</evidence>
<reference evidence="7 8" key="1">
    <citation type="journal article" date="2012" name="Proc. Natl. Acad. Sci. U.S.A.">
        <title>Antigenic diversity is generated by distinct evolutionary mechanisms in African trypanosome species.</title>
        <authorList>
            <person name="Jackson A.P."/>
            <person name="Berry A."/>
            <person name="Aslett M."/>
            <person name="Allison H.C."/>
            <person name="Burton P."/>
            <person name="Vavrova-Anderson J."/>
            <person name="Brown R."/>
            <person name="Browne H."/>
            <person name="Corton N."/>
            <person name="Hauser H."/>
            <person name="Gamble J."/>
            <person name="Gilderthorp R."/>
            <person name="Marcello L."/>
            <person name="McQuillan J."/>
            <person name="Otto T.D."/>
            <person name="Quail M.A."/>
            <person name="Sanders M.J."/>
            <person name="van Tonder A."/>
            <person name="Ginger M.L."/>
            <person name="Field M.C."/>
            <person name="Barry J.D."/>
            <person name="Hertz-Fowler C."/>
            <person name="Berriman M."/>
        </authorList>
    </citation>
    <scope>NUCLEOTIDE SEQUENCE</scope>
    <source>
        <strain evidence="7 8">Y486</strain>
    </source>
</reference>
<dbReference type="InterPro" id="IPR039745">
    <property type="entry name" value="Vps54"/>
</dbReference>
<organism evidence="7 8">
    <name type="scientific">Trypanosoma vivax (strain Y486)</name>
    <dbReference type="NCBI Taxonomy" id="1055687"/>
    <lineage>
        <taxon>Eukaryota</taxon>
        <taxon>Discoba</taxon>
        <taxon>Euglenozoa</taxon>
        <taxon>Kinetoplastea</taxon>
        <taxon>Metakinetoplastina</taxon>
        <taxon>Trypanosomatida</taxon>
        <taxon>Trypanosomatidae</taxon>
        <taxon>Trypanosoma</taxon>
        <taxon>Duttonella</taxon>
    </lineage>
</organism>
<sequence>MAKRGWSLCRIAQALSIPPLVVEECVRNGVSSEALRGHLAQWVSECGDRSLPPALVEAVVQAATAGSSTSGEVDCEQEGDPLVTLDPVTRAYFAELNAGVGHGFISILSDPCETKGGFNFGSWLGGVVAGALEQRGNARRPEMVSNVETSSESLHARYSHQEDFSSYVQLVSLPYVENRDEGHLDPTAMRIPMQGDPEEDITWPAEAPEEFFDPSYDPVNEIHMLEERLRDRGHGSNDYDGAMEVTADSFREDFEEIESRMKELRRWESLVENCLQQHVWSRSEQFFNVSREFSDRAAEARRTLEDLKQTRADVNAFGTNLVQEMMMIAQHYRAHKNLSSLRDVAEMMAGMLSQVAKSENWVSLPERDMSELPAMVDSCCFLQRALQIKGYGPATRRGSSGDELCSLSRLVAFKDVPQRVVQMRETLCSLIMKETEEVLVPFSDGLPDESQTKLLFKAVSDMGMWPAVLRQGRDRLMTYLWATVRETFIGFVMGHCKLNNKTADDILTSAVSVDCSPEEKLDLLKHSDACKFPLYMQLLNAIIEAVLDFVKHVNRRWAMLVLEQGLQRGCDTKGETLLDKTKRYLTSLVSAAEGCVAMLLTVRSGQGKAPTSVRDLETCISSVYAFIQKLTGELKTVATAFESVGHPQDFASGKQLRSAMTRLAKEHFQSHHMENIEKLRVTLENEIWQPQDFDPDFQSRVDVVFRSDAASVAELRGRAVFFDSSSVEGPAKCPTQVATEAATASEAVDGTEGSAVTGVNDMESVHMALRLPSTSGSFDGRVVSVSVQVMLELLREYDDYLGRFPFLAVDVMGKG</sequence>
<dbReference type="GO" id="GO:0019905">
    <property type="term" value="F:syntaxin binding"/>
    <property type="evidence" value="ECO:0007669"/>
    <property type="project" value="TreeGrafter"/>
</dbReference>
<dbReference type="EMBL" id="CAEX01007084">
    <property type="protein sequence ID" value="CCD21142.1"/>
    <property type="molecule type" value="Genomic_DNA"/>
</dbReference>
<keyword evidence="6" id="KW-0175">Coiled coil</keyword>
<dbReference type="GO" id="GO:0042147">
    <property type="term" value="P:retrograde transport, endosome to Golgi"/>
    <property type="evidence" value="ECO:0007669"/>
    <property type="project" value="InterPro"/>
</dbReference>
<dbReference type="PANTHER" id="PTHR12965">
    <property type="entry name" value="VACUOLAR PROTEIN SORTING 54"/>
    <property type="match status" value="1"/>
</dbReference>
<evidence type="ECO:0008006" key="9">
    <source>
        <dbReference type="Google" id="ProtNLM"/>
    </source>
</evidence>